<protein>
    <submittedName>
        <fullName evidence="2">Uncharacterized protein</fullName>
    </submittedName>
</protein>
<dbReference type="EMBL" id="JXTB01000675">
    <property type="protein sequence ID" value="PON34182.1"/>
    <property type="molecule type" value="Genomic_DNA"/>
</dbReference>
<evidence type="ECO:0000313" key="2">
    <source>
        <dbReference type="EMBL" id="PON34182.1"/>
    </source>
</evidence>
<gene>
    <name evidence="2" type="ORF">PanWU01x14_346480</name>
</gene>
<comment type="caution">
    <text evidence="2">The sequence shown here is derived from an EMBL/GenBank/DDBJ whole genome shotgun (WGS) entry which is preliminary data.</text>
</comment>
<reference evidence="3" key="1">
    <citation type="submission" date="2016-06" db="EMBL/GenBank/DDBJ databases">
        <title>Parallel loss of symbiosis genes in relatives of nitrogen-fixing non-legume Parasponia.</title>
        <authorList>
            <person name="Van Velzen R."/>
            <person name="Holmer R."/>
            <person name="Bu F."/>
            <person name="Rutten L."/>
            <person name="Van Zeijl A."/>
            <person name="Liu W."/>
            <person name="Santuari L."/>
            <person name="Cao Q."/>
            <person name="Sharma T."/>
            <person name="Shen D."/>
            <person name="Roswanjaya Y."/>
            <person name="Wardhani T."/>
            <person name="Kalhor M.S."/>
            <person name="Jansen J."/>
            <person name="Van den Hoogen J."/>
            <person name="Gungor B."/>
            <person name="Hartog M."/>
            <person name="Hontelez J."/>
            <person name="Verver J."/>
            <person name="Yang W.-C."/>
            <person name="Schijlen E."/>
            <person name="Repin R."/>
            <person name="Schilthuizen M."/>
            <person name="Schranz E."/>
            <person name="Heidstra R."/>
            <person name="Miyata K."/>
            <person name="Fedorova E."/>
            <person name="Kohlen W."/>
            <person name="Bisseling T."/>
            <person name="Smit S."/>
            <person name="Geurts R."/>
        </authorList>
    </citation>
    <scope>NUCLEOTIDE SEQUENCE [LARGE SCALE GENOMIC DNA]</scope>
    <source>
        <strain evidence="3">cv. WU1-14</strain>
    </source>
</reference>
<dbReference type="AlphaFoldDB" id="A0A2P5ACB9"/>
<proteinExistence type="predicted"/>
<feature type="non-terminal residue" evidence="2">
    <location>
        <position position="1"/>
    </location>
</feature>
<sequence>REYIRHFVHQKLLPIHSESYPRQLYRTSGRVTRRKKPVGKANPPRPRPGKSNPTQENDYLHAKSFDPKCFSMYMFKKVAISSGDILGGVSEGK</sequence>
<accession>A0A2P5ACB9</accession>
<dbReference type="Proteomes" id="UP000237105">
    <property type="component" value="Unassembled WGS sequence"/>
</dbReference>
<feature type="region of interest" description="Disordered" evidence="1">
    <location>
        <begin position="24"/>
        <end position="60"/>
    </location>
</feature>
<dbReference type="OrthoDB" id="10368498at2759"/>
<name>A0A2P5ACB9_PARAD</name>
<organism evidence="2 3">
    <name type="scientific">Parasponia andersonii</name>
    <name type="common">Sponia andersonii</name>
    <dbReference type="NCBI Taxonomy" id="3476"/>
    <lineage>
        <taxon>Eukaryota</taxon>
        <taxon>Viridiplantae</taxon>
        <taxon>Streptophyta</taxon>
        <taxon>Embryophyta</taxon>
        <taxon>Tracheophyta</taxon>
        <taxon>Spermatophyta</taxon>
        <taxon>Magnoliopsida</taxon>
        <taxon>eudicotyledons</taxon>
        <taxon>Gunneridae</taxon>
        <taxon>Pentapetalae</taxon>
        <taxon>rosids</taxon>
        <taxon>fabids</taxon>
        <taxon>Rosales</taxon>
        <taxon>Cannabaceae</taxon>
        <taxon>Parasponia</taxon>
    </lineage>
</organism>
<evidence type="ECO:0000256" key="1">
    <source>
        <dbReference type="SAM" id="MobiDB-lite"/>
    </source>
</evidence>
<keyword evidence="3" id="KW-1185">Reference proteome</keyword>
<evidence type="ECO:0000313" key="3">
    <source>
        <dbReference type="Proteomes" id="UP000237105"/>
    </source>
</evidence>